<dbReference type="GO" id="GO:0006730">
    <property type="term" value="P:one-carbon metabolic process"/>
    <property type="evidence" value="ECO:0007669"/>
    <property type="project" value="UniProtKB-KW"/>
</dbReference>
<proteinExistence type="inferred from homology"/>
<dbReference type="CTD" id="1719"/>
<evidence type="ECO:0000259" key="10">
    <source>
        <dbReference type="PROSITE" id="PS51330"/>
    </source>
</evidence>
<evidence type="ECO:0000256" key="1">
    <source>
        <dbReference type="ARBA" id="ARBA00004903"/>
    </source>
</evidence>
<comment type="pathway">
    <text evidence="1">Cofactor biosynthesis; tetrahydrofolate biosynthesis; 5,6,7,8-tetrahydrofolate from 7,8-dihydrofolate: step 1/1.</text>
</comment>
<dbReference type="OrthoDB" id="4664297at2759"/>
<dbReference type="InterPro" id="IPR017925">
    <property type="entry name" value="DHFR_CS"/>
</dbReference>
<dbReference type="InterPro" id="IPR012259">
    <property type="entry name" value="DHFR"/>
</dbReference>
<dbReference type="PANTHER" id="PTHR48069">
    <property type="entry name" value="DIHYDROFOLATE REDUCTASE"/>
    <property type="match status" value="1"/>
</dbReference>
<dbReference type="EnsemblMetazoa" id="XM_014403433.2">
    <property type="protein sequence ID" value="XP_014258919.1"/>
    <property type="gene ID" value="LOC106672207"/>
</dbReference>
<dbReference type="GO" id="GO:0004146">
    <property type="term" value="F:dihydrofolate reductase activity"/>
    <property type="evidence" value="ECO:0007669"/>
    <property type="project" value="UniProtKB-EC"/>
</dbReference>
<feature type="domain" description="DHFR" evidence="10">
    <location>
        <begin position="2"/>
        <end position="178"/>
    </location>
</feature>
<dbReference type="Proteomes" id="UP000494040">
    <property type="component" value="Unassembled WGS sequence"/>
</dbReference>
<accession>A0A8I6TK30</accession>
<dbReference type="Gene3D" id="3.40.430.10">
    <property type="entry name" value="Dihydrofolate Reductase, subunit A"/>
    <property type="match status" value="1"/>
</dbReference>
<evidence type="ECO:0000256" key="6">
    <source>
        <dbReference type="ARBA" id="ARBA00023002"/>
    </source>
</evidence>
<evidence type="ECO:0000256" key="8">
    <source>
        <dbReference type="ARBA" id="ARBA00048873"/>
    </source>
</evidence>
<name>A0A8I6TK30_CIMLE</name>
<dbReference type="PANTHER" id="PTHR48069:SF3">
    <property type="entry name" value="DIHYDROFOLATE REDUCTASE"/>
    <property type="match status" value="1"/>
</dbReference>
<evidence type="ECO:0000313" key="11">
    <source>
        <dbReference type="EnsemblMetazoa" id="XP_014258919.1"/>
    </source>
</evidence>
<keyword evidence="4" id="KW-0554">One-carbon metabolism</keyword>
<dbReference type="GO" id="GO:0046655">
    <property type="term" value="P:folic acid metabolic process"/>
    <property type="evidence" value="ECO:0007669"/>
    <property type="project" value="TreeGrafter"/>
</dbReference>
<dbReference type="InterPro" id="IPR024072">
    <property type="entry name" value="DHFR-like_dom_sf"/>
</dbReference>
<evidence type="ECO:0000256" key="2">
    <source>
        <dbReference type="ARBA" id="ARBA00009539"/>
    </source>
</evidence>
<evidence type="ECO:0000256" key="4">
    <source>
        <dbReference type="ARBA" id="ARBA00022563"/>
    </source>
</evidence>
<comment type="function">
    <text evidence="7">Key enzyme in folate metabolism. Catalyzes an essential reaction for de novo glycine and purine synthesis, and for DNA precursor synthesis.</text>
</comment>
<keyword evidence="5" id="KW-0521">NADP</keyword>
<comment type="similarity">
    <text evidence="2 9">Belongs to the dihydrofolate reductase family.</text>
</comment>
<dbReference type="PRINTS" id="PR00070">
    <property type="entry name" value="DHFR"/>
</dbReference>
<protein>
    <recommendedName>
        <fullName evidence="3">dihydrofolate reductase</fullName>
        <ecNumber evidence="3">1.5.1.3</ecNumber>
    </recommendedName>
</protein>
<reference evidence="11" key="1">
    <citation type="submission" date="2022-01" db="UniProtKB">
        <authorList>
            <consortium name="EnsemblMetazoa"/>
        </authorList>
    </citation>
    <scope>IDENTIFICATION</scope>
</reference>
<dbReference type="InterPro" id="IPR001796">
    <property type="entry name" value="DHFR_dom"/>
</dbReference>
<keyword evidence="12" id="KW-1185">Reference proteome</keyword>
<dbReference type="CDD" id="cd00209">
    <property type="entry name" value="DHFR"/>
    <property type="match status" value="1"/>
</dbReference>
<dbReference type="PROSITE" id="PS51330">
    <property type="entry name" value="DHFR_2"/>
    <property type="match status" value="1"/>
</dbReference>
<dbReference type="KEGG" id="clec:106672207"/>
<dbReference type="GO" id="GO:0050661">
    <property type="term" value="F:NADP binding"/>
    <property type="evidence" value="ECO:0007669"/>
    <property type="project" value="InterPro"/>
</dbReference>
<evidence type="ECO:0000256" key="5">
    <source>
        <dbReference type="ARBA" id="ARBA00022857"/>
    </source>
</evidence>
<organism evidence="11 12">
    <name type="scientific">Cimex lectularius</name>
    <name type="common">Bed bug</name>
    <name type="synonym">Acanthia lectularia</name>
    <dbReference type="NCBI Taxonomy" id="79782"/>
    <lineage>
        <taxon>Eukaryota</taxon>
        <taxon>Metazoa</taxon>
        <taxon>Ecdysozoa</taxon>
        <taxon>Arthropoda</taxon>
        <taxon>Hexapoda</taxon>
        <taxon>Insecta</taxon>
        <taxon>Pterygota</taxon>
        <taxon>Neoptera</taxon>
        <taxon>Paraneoptera</taxon>
        <taxon>Hemiptera</taxon>
        <taxon>Heteroptera</taxon>
        <taxon>Panheteroptera</taxon>
        <taxon>Cimicomorpha</taxon>
        <taxon>Cimicidae</taxon>
        <taxon>Cimex</taxon>
    </lineage>
</organism>
<evidence type="ECO:0000256" key="3">
    <source>
        <dbReference type="ARBA" id="ARBA00012856"/>
    </source>
</evidence>
<dbReference type="GO" id="GO:0046452">
    <property type="term" value="P:dihydrofolate metabolic process"/>
    <property type="evidence" value="ECO:0007669"/>
    <property type="project" value="TreeGrafter"/>
</dbReference>
<dbReference type="AlphaFoldDB" id="A0A8I6TK30"/>
<evidence type="ECO:0000256" key="7">
    <source>
        <dbReference type="ARBA" id="ARBA00025067"/>
    </source>
</evidence>
<evidence type="ECO:0000256" key="9">
    <source>
        <dbReference type="RuleBase" id="RU004474"/>
    </source>
</evidence>
<dbReference type="GO" id="GO:0046654">
    <property type="term" value="P:tetrahydrofolate biosynthetic process"/>
    <property type="evidence" value="ECO:0007669"/>
    <property type="project" value="UniProtKB-UniPathway"/>
</dbReference>
<dbReference type="FunFam" id="3.40.430.10:FF:000002">
    <property type="entry name" value="Dihydrofolate reductase"/>
    <property type="match status" value="1"/>
</dbReference>
<dbReference type="GeneID" id="106672207"/>
<dbReference type="UniPathway" id="UPA00077">
    <property type="reaction ID" value="UER00158"/>
</dbReference>
<comment type="catalytic activity">
    <reaction evidence="8">
        <text>(6S)-5,6,7,8-tetrahydrofolate + NADP(+) = 7,8-dihydrofolate + NADPH + H(+)</text>
        <dbReference type="Rhea" id="RHEA:15009"/>
        <dbReference type="ChEBI" id="CHEBI:15378"/>
        <dbReference type="ChEBI" id="CHEBI:57451"/>
        <dbReference type="ChEBI" id="CHEBI:57453"/>
        <dbReference type="ChEBI" id="CHEBI:57783"/>
        <dbReference type="ChEBI" id="CHEBI:58349"/>
        <dbReference type="EC" id="1.5.1.3"/>
    </reaction>
</comment>
<keyword evidence="6" id="KW-0560">Oxidoreductase</keyword>
<evidence type="ECO:0000313" key="12">
    <source>
        <dbReference type="Proteomes" id="UP000494040"/>
    </source>
</evidence>
<dbReference type="PROSITE" id="PS00075">
    <property type="entry name" value="DHFR_1"/>
    <property type="match status" value="1"/>
</dbReference>
<dbReference type="GO" id="GO:0005739">
    <property type="term" value="C:mitochondrion"/>
    <property type="evidence" value="ECO:0007669"/>
    <property type="project" value="TreeGrafter"/>
</dbReference>
<sequence length="184" mass="21238">MKLNLIVAICESRGIGNKGKLPWRLKSEMEYFSEITTACDKPGKINAVLMGRKTWDSIPKKFKPLPRRLNVILSHSLKNEDTDNVLYAQSFPQALEKLSTMREKLNKLWVIGGLMIYKEALEHPSCDKVYLTKIYKNFECDTFLPELPLHFDVTKDDAVPQGMQEENGIQYEVLVYQNQNQNKV</sequence>
<dbReference type="RefSeq" id="XP_014258919.1">
    <property type="nucleotide sequence ID" value="XM_014403433.2"/>
</dbReference>
<dbReference type="OMA" id="QYEFQMW"/>
<dbReference type="SUPFAM" id="SSF53597">
    <property type="entry name" value="Dihydrofolate reductase-like"/>
    <property type="match status" value="1"/>
</dbReference>
<dbReference type="Pfam" id="PF00186">
    <property type="entry name" value="DHFR_1"/>
    <property type="match status" value="1"/>
</dbReference>
<dbReference type="EC" id="1.5.1.3" evidence="3"/>